<feature type="chain" id="PRO_5043022558" description="Glucuronosyltransferase" evidence="1">
    <location>
        <begin position="16"/>
        <end position="82"/>
    </location>
</feature>
<dbReference type="AlphaFoldDB" id="A0AAN8IVJ2"/>
<dbReference type="EMBL" id="WIXE01001889">
    <property type="protein sequence ID" value="KAK5985308.1"/>
    <property type="molecule type" value="Genomic_DNA"/>
</dbReference>
<evidence type="ECO:0000256" key="1">
    <source>
        <dbReference type="SAM" id="SignalP"/>
    </source>
</evidence>
<organism evidence="2 3">
    <name type="scientific">Trichostrongylus colubriformis</name>
    <name type="common">Black scour worm</name>
    <dbReference type="NCBI Taxonomy" id="6319"/>
    <lineage>
        <taxon>Eukaryota</taxon>
        <taxon>Metazoa</taxon>
        <taxon>Ecdysozoa</taxon>
        <taxon>Nematoda</taxon>
        <taxon>Chromadorea</taxon>
        <taxon>Rhabditida</taxon>
        <taxon>Rhabditina</taxon>
        <taxon>Rhabditomorpha</taxon>
        <taxon>Strongyloidea</taxon>
        <taxon>Trichostrongylidae</taxon>
        <taxon>Trichostrongylus</taxon>
    </lineage>
</organism>
<name>A0AAN8IVJ2_TRICO</name>
<comment type="caution">
    <text evidence="2">The sequence shown here is derived from an EMBL/GenBank/DDBJ whole genome shotgun (WGS) entry which is preliminary data.</text>
</comment>
<dbReference type="Proteomes" id="UP001331761">
    <property type="component" value="Unassembled WGS sequence"/>
</dbReference>
<feature type="signal peptide" evidence="1">
    <location>
        <begin position="1"/>
        <end position="15"/>
    </location>
</feature>
<accession>A0AAN8IVJ2</accession>
<keyword evidence="3" id="KW-1185">Reference proteome</keyword>
<gene>
    <name evidence="2" type="ORF">GCK32_021548</name>
</gene>
<feature type="non-terminal residue" evidence="2">
    <location>
        <position position="82"/>
    </location>
</feature>
<keyword evidence="1" id="KW-0732">Signal</keyword>
<reference evidence="2 3" key="1">
    <citation type="submission" date="2019-10" db="EMBL/GenBank/DDBJ databases">
        <title>Assembly and Annotation for the nematode Trichostrongylus colubriformis.</title>
        <authorList>
            <person name="Martin J."/>
        </authorList>
    </citation>
    <scope>NUCLEOTIDE SEQUENCE [LARGE SCALE GENOMIC DNA]</scope>
    <source>
        <strain evidence="2">G859</strain>
        <tissue evidence="2">Whole worm</tissue>
    </source>
</reference>
<proteinExistence type="predicted"/>
<evidence type="ECO:0000313" key="3">
    <source>
        <dbReference type="Proteomes" id="UP001331761"/>
    </source>
</evidence>
<dbReference type="SUPFAM" id="SSF53756">
    <property type="entry name" value="UDP-Glycosyltransferase/glycogen phosphorylase"/>
    <property type="match status" value="1"/>
</dbReference>
<evidence type="ECO:0000313" key="2">
    <source>
        <dbReference type="EMBL" id="KAK5985308.1"/>
    </source>
</evidence>
<evidence type="ECO:0008006" key="4">
    <source>
        <dbReference type="Google" id="ProtNLM"/>
    </source>
</evidence>
<protein>
    <recommendedName>
        <fullName evidence="4">Glucuronosyltransferase</fullName>
    </recommendedName>
</protein>
<sequence length="82" mass="9602">MILIYLLALFSGCNPYKILVMNPKYAYSHMNIMGKIADTLVEAGHEVVFGTTRAFLLVERSYEARFMREHQRTPRRTRHILT</sequence>